<feature type="compositionally biased region" description="Basic residues" evidence="5">
    <location>
        <begin position="225"/>
        <end position="234"/>
    </location>
</feature>
<feature type="transmembrane region" description="Helical" evidence="6">
    <location>
        <begin position="201"/>
        <end position="223"/>
    </location>
</feature>
<organism evidence="8 9">
    <name type="scientific">Cylindrodendrum hubeiense</name>
    <dbReference type="NCBI Taxonomy" id="595255"/>
    <lineage>
        <taxon>Eukaryota</taxon>
        <taxon>Fungi</taxon>
        <taxon>Dikarya</taxon>
        <taxon>Ascomycota</taxon>
        <taxon>Pezizomycotina</taxon>
        <taxon>Sordariomycetes</taxon>
        <taxon>Hypocreomycetidae</taxon>
        <taxon>Hypocreales</taxon>
        <taxon>Nectriaceae</taxon>
        <taxon>Cylindrodendrum</taxon>
    </lineage>
</organism>
<feature type="compositionally biased region" description="Polar residues" evidence="5">
    <location>
        <begin position="125"/>
        <end position="141"/>
    </location>
</feature>
<keyword evidence="7" id="KW-0732">Signal</keyword>
<dbReference type="AlphaFoldDB" id="A0A9P5GUJ4"/>
<keyword evidence="2 6" id="KW-0812">Transmembrane</keyword>
<dbReference type="EMBL" id="JAANBB010000650">
    <property type="protein sequence ID" value="KAF7537075.1"/>
    <property type="molecule type" value="Genomic_DNA"/>
</dbReference>
<keyword evidence="3 6" id="KW-1133">Transmembrane helix</keyword>
<evidence type="ECO:0000256" key="4">
    <source>
        <dbReference type="ARBA" id="ARBA00023136"/>
    </source>
</evidence>
<feature type="region of interest" description="Disordered" evidence="5">
    <location>
        <begin position="225"/>
        <end position="249"/>
    </location>
</feature>
<name>A0A9P5GUJ4_9HYPO</name>
<comment type="subcellular location">
    <subcellularLocation>
        <location evidence="1">Membrane</location>
        <topology evidence="1">Single-pass membrane protein</topology>
    </subcellularLocation>
</comment>
<proteinExistence type="predicted"/>
<gene>
    <name evidence="8" type="ORF">G7Z17_g12935</name>
</gene>
<dbReference type="OrthoDB" id="5058486at2759"/>
<evidence type="ECO:0000256" key="2">
    <source>
        <dbReference type="ARBA" id="ARBA00022692"/>
    </source>
</evidence>
<accession>A0A9P5GUJ4</accession>
<evidence type="ECO:0000313" key="9">
    <source>
        <dbReference type="Proteomes" id="UP000722485"/>
    </source>
</evidence>
<feature type="compositionally biased region" description="Low complexity" evidence="5">
    <location>
        <begin position="143"/>
        <end position="161"/>
    </location>
</feature>
<evidence type="ECO:0000256" key="5">
    <source>
        <dbReference type="SAM" id="MobiDB-lite"/>
    </source>
</evidence>
<comment type="caution">
    <text evidence="8">The sequence shown here is derived from an EMBL/GenBank/DDBJ whole genome shotgun (WGS) entry which is preliminary data.</text>
</comment>
<dbReference type="PANTHER" id="PTHR15549">
    <property type="entry name" value="PAIRED IMMUNOGLOBULIN-LIKE TYPE 2 RECEPTOR"/>
    <property type="match status" value="1"/>
</dbReference>
<feature type="region of interest" description="Disordered" evidence="5">
    <location>
        <begin position="113"/>
        <end position="195"/>
    </location>
</feature>
<keyword evidence="4 6" id="KW-0472">Membrane</keyword>
<feature type="chain" id="PRO_5040456368" evidence="7">
    <location>
        <begin position="21"/>
        <end position="293"/>
    </location>
</feature>
<dbReference type="GO" id="GO:0016020">
    <property type="term" value="C:membrane"/>
    <property type="evidence" value="ECO:0007669"/>
    <property type="project" value="UniProtKB-SubCell"/>
</dbReference>
<feature type="compositionally biased region" description="Basic and acidic residues" evidence="5">
    <location>
        <begin position="235"/>
        <end position="248"/>
    </location>
</feature>
<protein>
    <submittedName>
        <fullName evidence="8">Uncharacterized protein</fullName>
    </submittedName>
</protein>
<dbReference type="Proteomes" id="UP000722485">
    <property type="component" value="Unassembled WGS sequence"/>
</dbReference>
<evidence type="ECO:0000256" key="6">
    <source>
        <dbReference type="SAM" id="Phobius"/>
    </source>
</evidence>
<keyword evidence="9" id="KW-1185">Reference proteome</keyword>
<dbReference type="GO" id="GO:0071944">
    <property type="term" value="C:cell periphery"/>
    <property type="evidence" value="ECO:0007669"/>
    <property type="project" value="UniProtKB-ARBA"/>
</dbReference>
<sequence>MVLPLLYGLAFAVFAPAVRGTTSFIRPPNFDKEVDENTSNNIRYETGATITVTWETDLDEITLAYVQQLANNMIQSVYLAENITTNRYTWEAAYDPAGFTKDDEDAVGWFTLNPPGDSDAIRGSQRFNVTAPKSDTTSAGAKSTRTTSVGTTSTGAVSTTSLFLSSETDTSQSTATSPPSSESTSPGSEASNSGLPGGVTAGIAVGALIGGSLFLGGAGFVAWKRSRKRRRRRVGGGDEPTKPQDERQQSMSIIGGYKAELADDPIVHPVELAGHHVVYPEFAKSQPGVHEAP</sequence>
<feature type="signal peptide" evidence="7">
    <location>
        <begin position="1"/>
        <end position="20"/>
    </location>
</feature>
<feature type="compositionally biased region" description="Low complexity" evidence="5">
    <location>
        <begin position="170"/>
        <end position="194"/>
    </location>
</feature>
<dbReference type="InterPro" id="IPR051694">
    <property type="entry name" value="Immunoregulatory_rcpt-like"/>
</dbReference>
<reference evidence="8" key="1">
    <citation type="submission" date="2020-03" db="EMBL/GenBank/DDBJ databases">
        <title>Draft Genome Sequence of Cylindrodendrum hubeiense.</title>
        <authorList>
            <person name="Buettner E."/>
            <person name="Kellner H."/>
        </authorList>
    </citation>
    <scope>NUCLEOTIDE SEQUENCE</scope>
    <source>
        <strain evidence="8">IHI 201604</strain>
    </source>
</reference>
<evidence type="ECO:0000256" key="3">
    <source>
        <dbReference type="ARBA" id="ARBA00022989"/>
    </source>
</evidence>
<evidence type="ECO:0000256" key="1">
    <source>
        <dbReference type="ARBA" id="ARBA00004167"/>
    </source>
</evidence>
<evidence type="ECO:0000313" key="8">
    <source>
        <dbReference type="EMBL" id="KAF7537075.1"/>
    </source>
</evidence>
<evidence type="ECO:0000256" key="7">
    <source>
        <dbReference type="SAM" id="SignalP"/>
    </source>
</evidence>